<dbReference type="RefSeq" id="NP_001297967.1">
    <property type="nucleotide sequence ID" value="NM_001311038.1"/>
</dbReference>
<evidence type="ECO:0000259" key="3">
    <source>
        <dbReference type="SMART" id="SM00199"/>
    </source>
</evidence>
<feature type="signal peptide" evidence="2">
    <location>
        <begin position="1"/>
        <end position="19"/>
    </location>
</feature>
<dbReference type="GeneID" id="105022442"/>
<feature type="chain" id="PRO_5002905051" evidence="2">
    <location>
        <begin position="20"/>
        <end position="102"/>
    </location>
</feature>
<keyword evidence="2" id="KW-0732">Signal</keyword>
<dbReference type="InterPro" id="IPR039809">
    <property type="entry name" value="Chemokine_b/g/d"/>
</dbReference>
<proteinExistence type="evidence at transcript level"/>
<dbReference type="PANTHER" id="PTHR12015">
    <property type="entry name" value="SMALL INDUCIBLE CYTOKINE A"/>
    <property type="match status" value="1"/>
</dbReference>
<dbReference type="KEGG" id="els:105022442"/>
<dbReference type="GO" id="GO:0005615">
    <property type="term" value="C:extracellular space"/>
    <property type="evidence" value="ECO:0007669"/>
    <property type="project" value="UniProtKB-KW"/>
</dbReference>
<accession>C1BY37</accession>
<name>C1BY37_ESOLU</name>
<organism evidence="4">
    <name type="scientific">Esox lucius</name>
    <name type="common">Northern pike</name>
    <dbReference type="NCBI Taxonomy" id="8010"/>
    <lineage>
        <taxon>Eukaryota</taxon>
        <taxon>Metazoa</taxon>
        <taxon>Chordata</taxon>
        <taxon>Craniata</taxon>
        <taxon>Vertebrata</taxon>
        <taxon>Euteleostomi</taxon>
        <taxon>Actinopterygii</taxon>
        <taxon>Neopterygii</taxon>
        <taxon>Teleostei</taxon>
        <taxon>Protacanthopterygii</taxon>
        <taxon>Esociformes</taxon>
        <taxon>Esocidae</taxon>
        <taxon>Esox</taxon>
    </lineage>
</organism>
<evidence type="ECO:0000256" key="2">
    <source>
        <dbReference type="SAM" id="SignalP"/>
    </source>
</evidence>
<reference evidence="4" key="2">
    <citation type="submission" date="2010-07" db="EMBL/GenBank/DDBJ databases">
        <title>Esox lucius ESTs and full-length cDNAs.</title>
        <authorList>
            <consortium name="cGRASP (B.F. Koop &amp; W.S. Davidson)"/>
            <person name="Leong J."/>
            <person name="Jantzen S."/>
            <person name="Cooper G."/>
            <person name="Davidson W.S."/>
            <person name="Koop B.F."/>
        </authorList>
    </citation>
    <scope>NUCLEOTIDE SEQUENCE</scope>
    <source>
        <tissue evidence="4">Head kidney</tissue>
    </source>
</reference>
<dbReference type="OrthoDB" id="9930747at2759"/>
<dbReference type="AlphaFoldDB" id="C1BY37"/>
<dbReference type="InterPro" id="IPR001811">
    <property type="entry name" value="Chemokine_IL8-like_dom"/>
</dbReference>
<dbReference type="SMART" id="SM00199">
    <property type="entry name" value="SCY"/>
    <property type="match status" value="1"/>
</dbReference>
<dbReference type="CDD" id="cd00169">
    <property type="entry name" value="Chemokine"/>
    <property type="match status" value="1"/>
</dbReference>
<keyword evidence="1" id="KW-0202">Cytokine</keyword>
<evidence type="ECO:0000313" key="4">
    <source>
        <dbReference type="EMBL" id="ACO13940.1"/>
    </source>
</evidence>
<reference evidence="4" key="1">
    <citation type="journal article" date="2010" name="BMC Genomics">
        <title>Salmo salar and Esox lucius full-length cDNA sequences reveal changes in evolutionary pressures on a post-tetraploidization genome.</title>
        <authorList>
            <person name="Leong J.S."/>
            <person name="Jantzen S.G."/>
            <person name="von Schalburg K.R."/>
            <person name="Cooper G.A."/>
            <person name="Messmer A.M."/>
            <person name="Liao N.Y."/>
            <person name="Munro S."/>
            <person name="Moore R."/>
            <person name="Holt R.A."/>
            <person name="Jones S.J."/>
            <person name="Davidson W.S."/>
            <person name="Koop B.F."/>
        </authorList>
    </citation>
    <scope>NUCLEOTIDE SEQUENCE</scope>
    <source>
        <tissue evidence="4">Head kidney</tissue>
    </source>
</reference>
<dbReference type="Pfam" id="PF00048">
    <property type="entry name" value="IL8"/>
    <property type="match status" value="1"/>
</dbReference>
<gene>
    <name evidence="4" type="primary">CCL25</name>
</gene>
<dbReference type="InterPro" id="IPR036048">
    <property type="entry name" value="Interleukin_8-like_sf"/>
</dbReference>
<protein>
    <submittedName>
        <fullName evidence="4">C-C motif chemokine 25</fullName>
    </submittedName>
</protein>
<dbReference type="SUPFAM" id="SSF54117">
    <property type="entry name" value="Interleukin 8-like chemokines"/>
    <property type="match status" value="1"/>
</dbReference>
<dbReference type="PANTHER" id="PTHR12015:SF186">
    <property type="entry name" value="C-C MOTIF CHEMOKINE 21-LIKE-RELATED"/>
    <property type="match status" value="1"/>
</dbReference>
<sequence length="102" mass="11745">MRLSFLFLLTLAGLYLTLAQGTYEDCCLKSVHEMNKYTKRMVMSYRVQQTDGGCNIPAVVLTMKKGRRFCVHPNAKWVKELMENVQSKMDGKKPKTPKKQRG</sequence>
<evidence type="ECO:0000256" key="1">
    <source>
        <dbReference type="ARBA" id="ARBA00022514"/>
    </source>
</evidence>
<dbReference type="Gene3D" id="2.40.50.40">
    <property type="match status" value="1"/>
</dbReference>
<dbReference type="EMBL" id="BT079516">
    <property type="protein sequence ID" value="ACO13940.1"/>
    <property type="molecule type" value="mRNA"/>
</dbReference>
<dbReference type="GO" id="GO:0008009">
    <property type="term" value="F:chemokine activity"/>
    <property type="evidence" value="ECO:0007669"/>
    <property type="project" value="InterPro"/>
</dbReference>
<feature type="domain" description="Chemokine interleukin-8-like" evidence="3">
    <location>
        <begin position="23"/>
        <end position="85"/>
    </location>
</feature>
<dbReference type="GO" id="GO:0006955">
    <property type="term" value="P:immune response"/>
    <property type="evidence" value="ECO:0007669"/>
    <property type="project" value="InterPro"/>
</dbReference>